<dbReference type="Gene3D" id="3.40.50.150">
    <property type="entry name" value="Vaccinia Virus protein VP39"/>
    <property type="match status" value="1"/>
</dbReference>
<reference evidence="2 3" key="1">
    <citation type="journal article" date="2016" name="Nat. Commun.">
        <title>Thousands of microbial genomes shed light on interconnected biogeochemical processes in an aquifer system.</title>
        <authorList>
            <person name="Anantharaman K."/>
            <person name="Brown C.T."/>
            <person name="Hug L.A."/>
            <person name="Sharon I."/>
            <person name="Castelle C.J."/>
            <person name="Probst A.J."/>
            <person name="Thomas B.C."/>
            <person name="Singh A."/>
            <person name="Wilkins M.J."/>
            <person name="Karaoz U."/>
            <person name="Brodie E.L."/>
            <person name="Williams K.H."/>
            <person name="Hubbard S.S."/>
            <person name="Banfield J.F."/>
        </authorList>
    </citation>
    <scope>NUCLEOTIDE SEQUENCE [LARGE SCALE GENOMIC DNA]</scope>
</reference>
<dbReference type="Proteomes" id="UP000176915">
    <property type="component" value="Unassembled WGS sequence"/>
</dbReference>
<accession>A0A1F5SZI4</accession>
<dbReference type="AlphaFoldDB" id="A0A1F5SZI4"/>
<protein>
    <recommendedName>
        <fullName evidence="1">Methyltransferase type 11 domain-containing protein</fullName>
    </recommendedName>
</protein>
<dbReference type="SUPFAM" id="SSF53335">
    <property type="entry name" value="S-adenosyl-L-methionine-dependent methyltransferases"/>
    <property type="match status" value="1"/>
</dbReference>
<dbReference type="GO" id="GO:0008757">
    <property type="term" value="F:S-adenosylmethionine-dependent methyltransferase activity"/>
    <property type="evidence" value="ECO:0007669"/>
    <property type="project" value="InterPro"/>
</dbReference>
<dbReference type="InterPro" id="IPR029063">
    <property type="entry name" value="SAM-dependent_MTases_sf"/>
</dbReference>
<dbReference type="Pfam" id="PF08241">
    <property type="entry name" value="Methyltransf_11"/>
    <property type="match status" value="1"/>
</dbReference>
<evidence type="ECO:0000313" key="2">
    <source>
        <dbReference type="EMBL" id="OGF32079.1"/>
    </source>
</evidence>
<proteinExistence type="predicted"/>
<sequence length="211" mass="23928">MIFNEFFNKFRLIEKLKSEIVGVCDTVVDLGCGRNSPIKAFSSQLIYSLGIDSHPASIADSWQAKIHNAYLAADLFDACRKMADNSFAGALALDVIEHLEKNDGRRLIGEMIRIAKKKVIIYTPNGFLKQDRLPDNPAQEHLSGWSAEEMGRLGFKVYGMSGFKFLRQERGGLKYRPRLIWRPISSLTQIPAYYLPRLAFQILCVKTLNKI</sequence>
<evidence type="ECO:0000313" key="3">
    <source>
        <dbReference type="Proteomes" id="UP000176915"/>
    </source>
</evidence>
<organism evidence="2 3">
    <name type="scientific">Candidatus Falkowbacteria bacterium RIFCSPLOWO2_12_FULL_45_13</name>
    <dbReference type="NCBI Taxonomy" id="1797991"/>
    <lineage>
        <taxon>Bacteria</taxon>
        <taxon>Candidatus Falkowiibacteriota</taxon>
    </lineage>
</organism>
<comment type="caution">
    <text evidence="2">The sequence shown here is derived from an EMBL/GenBank/DDBJ whole genome shotgun (WGS) entry which is preliminary data.</text>
</comment>
<name>A0A1F5SZI4_9BACT</name>
<dbReference type="EMBL" id="MFFY01000005">
    <property type="protein sequence ID" value="OGF32079.1"/>
    <property type="molecule type" value="Genomic_DNA"/>
</dbReference>
<gene>
    <name evidence="2" type="ORF">A3H09_03100</name>
</gene>
<dbReference type="InterPro" id="IPR013216">
    <property type="entry name" value="Methyltransf_11"/>
</dbReference>
<feature type="domain" description="Methyltransferase type 11" evidence="1">
    <location>
        <begin position="28"/>
        <end position="121"/>
    </location>
</feature>
<evidence type="ECO:0000259" key="1">
    <source>
        <dbReference type="Pfam" id="PF08241"/>
    </source>
</evidence>